<keyword evidence="1" id="KW-1133">Transmembrane helix</keyword>
<name>A0A1P8MUY9_9RHOB</name>
<dbReference type="Proteomes" id="UP000186336">
    <property type="component" value="Chromosome"/>
</dbReference>
<evidence type="ECO:0000313" key="3">
    <source>
        <dbReference type="Proteomes" id="UP000186336"/>
    </source>
</evidence>
<dbReference type="EMBL" id="CP019312">
    <property type="protein sequence ID" value="APX11875.1"/>
    <property type="molecule type" value="Genomic_DNA"/>
</dbReference>
<dbReference type="OrthoDB" id="7874790at2"/>
<gene>
    <name evidence="2" type="ORF">BWR18_09425</name>
</gene>
<evidence type="ECO:0000313" key="2">
    <source>
        <dbReference type="EMBL" id="APX11875.1"/>
    </source>
</evidence>
<feature type="transmembrane region" description="Helical" evidence="1">
    <location>
        <begin position="56"/>
        <end position="75"/>
    </location>
</feature>
<dbReference type="KEGG" id="tom:BWR18_09425"/>
<dbReference type="STRING" id="299262.BWR18_09425"/>
<organism evidence="2 3">
    <name type="scientific">Tateyamaria omphalii</name>
    <dbReference type="NCBI Taxonomy" id="299262"/>
    <lineage>
        <taxon>Bacteria</taxon>
        <taxon>Pseudomonadati</taxon>
        <taxon>Pseudomonadota</taxon>
        <taxon>Alphaproteobacteria</taxon>
        <taxon>Rhodobacterales</taxon>
        <taxon>Roseobacteraceae</taxon>
        <taxon>Tateyamaria</taxon>
    </lineage>
</organism>
<reference evidence="2 3" key="1">
    <citation type="submission" date="2017-01" db="EMBL/GenBank/DDBJ databases">
        <title>Complete genome of Tateyamaria omphalii DOK1-4 isolated from seawater in Dokdo.</title>
        <authorList>
            <person name="Kim J.H."/>
            <person name="Chi W.-J."/>
        </authorList>
    </citation>
    <scope>NUCLEOTIDE SEQUENCE [LARGE SCALE GENOMIC DNA]</scope>
    <source>
        <strain evidence="2 3">DOK1-4</strain>
    </source>
</reference>
<dbReference type="AlphaFoldDB" id="A0A1P8MUY9"/>
<dbReference type="RefSeq" id="WP_076627735.1">
    <property type="nucleotide sequence ID" value="NZ_CP019312.1"/>
</dbReference>
<protein>
    <submittedName>
        <fullName evidence="2">Uncharacterized protein</fullName>
    </submittedName>
</protein>
<accession>A0A1P8MUY9</accession>
<keyword evidence="1" id="KW-0472">Membrane</keyword>
<sequence length="87" mass="9984">MKRALWLAIATLTAAILFYVSRFWDFRLWPRDGLFGIEALRPQGGLVAQWLRGTDLAPFELLIWAIGAFLILTLLQKLYDLLNPPPE</sequence>
<evidence type="ECO:0000256" key="1">
    <source>
        <dbReference type="SAM" id="Phobius"/>
    </source>
</evidence>
<proteinExistence type="predicted"/>
<keyword evidence="3" id="KW-1185">Reference proteome</keyword>
<keyword evidence="1" id="KW-0812">Transmembrane</keyword>